<gene>
    <name evidence="2" type="ORF">PMAYCL1PPCAC_00273</name>
</gene>
<feature type="signal peptide" evidence="1">
    <location>
        <begin position="1"/>
        <end position="35"/>
    </location>
</feature>
<organism evidence="2 3">
    <name type="scientific">Pristionchus mayeri</name>
    <dbReference type="NCBI Taxonomy" id="1317129"/>
    <lineage>
        <taxon>Eukaryota</taxon>
        <taxon>Metazoa</taxon>
        <taxon>Ecdysozoa</taxon>
        <taxon>Nematoda</taxon>
        <taxon>Chromadorea</taxon>
        <taxon>Rhabditida</taxon>
        <taxon>Rhabditina</taxon>
        <taxon>Diplogasteromorpha</taxon>
        <taxon>Diplogasteroidea</taxon>
        <taxon>Neodiplogasteridae</taxon>
        <taxon>Pristionchus</taxon>
    </lineage>
</organism>
<proteinExistence type="predicted"/>
<feature type="non-terminal residue" evidence="2">
    <location>
        <position position="1"/>
    </location>
</feature>
<comment type="caution">
    <text evidence="2">The sequence shown here is derived from an EMBL/GenBank/DDBJ whole genome shotgun (WGS) entry which is preliminary data.</text>
</comment>
<sequence>YSSSTMASSFTIALSSGFCLLALLAALAFVDHSDACAPTMGMMGGGMNMSGRRKRSVEDDVHVIVTSSEPFDLSKAADNMVTVEKKLKEFADTEGISFKRLQELPRTAENVGGKFGVHFTVEGAIERCARVLQFIKAACNEVKEVVSGTVKCGAFEAVQVTKKDAQ</sequence>
<reference evidence="3" key="1">
    <citation type="submission" date="2022-10" db="EMBL/GenBank/DDBJ databases">
        <title>Genome assembly of Pristionchus species.</title>
        <authorList>
            <person name="Yoshida K."/>
            <person name="Sommer R.J."/>
        </authorList>
    </citation>
    <scope>NUCLEOTIDE SEQUENCE [LARGE SCALE GENOMIC DNA]</scope>
    <source>
        <strain evidence="3">RS5460</strain>
    </source>
</reference>
<name>A0AAN5BYN9_9BILA</name>
<dbReference type="PANTHER" id="PTHR36955">
    <property type="entry name" value="SECRETED NEMATODE CLADE V PROTEIN GENE FAMILY"/>
    <property type="match status" value="1"/>
</dbReference>
<keyword evidence="1" id="KW-0732">Signal</keyword>
<accession>A0AAN5BYN9</accession>
<dbReference type="InterPro" id="IPR035126">
    <property type="entry name" value="SCVP"/>
</dbReference>
<protein>
    <submittedName>
        <fullName evidence="2">Uncharacterized protein</fullName>
    </submittedName>
</protein>
<dbReference type="Proteomes" id="UP001328107">
    <property type="component" value="Unassembled WGS sequence"/>
</dbReference>
<evidence type="ECO:0000256" key="1">
    <source>
        <dbReference type="SAM" id="SignalP"/>
    </source>
</evidence>
<evidence type="ECO:0000313" key="2">
    <source>
        <dbReference type="EMBL" id="GMR30078.1"/>
    </source>
</evidence>
<feature type="chain" id="PRO_5043051071" evidence="1">
    <location>
        <begin position="36"/>
        <end position="166"/>
    </location>
</feature>
<evidence type="ECO:0000313" key="3">
    <source>
        <dbReference type="Proteomes" id="UP001328107"/>
    </source>
</evidence>
<dbReference type="EMBL" id="BTRK01000001">
    <property type="protein sequence ID" value="GMR30078.1"/>
    <property type="molecule type" value="Genomic_DNA"/>
</dbReference>
<dbReference type="Pfam" id="PF17619">
    <property type="entry name" value="SCVP"/>
    <property type="match status" value="1"/>
</dbReference>
<dbReference type="AlphaFoldDB" id="A0AAN5BYN9"/>
<keyword evidence="3" id="KW-1185">Reference proteome</keyword>
<dbReference type="PANTHER" id="PTHR36955:SF1">
    <property type="entry name" value="SECRETED NEMATODE CLADE V PROTEIN GENE FAMILY"/>
    <property type="match status" value="1"/>
</dbReference>
<feature type="non-terminal residue" evidence="2">
    <location>
        <position position="166"/>
    </location>
</feature>